<name>A0ABQ1M1C9_9SPHI</name>
<dbReference type="PROSITE" id="PS50112">
    <property type="entry name" value="PAS"/>
    <property type="match status" value="1"/>
</dbReference>
<dbReference type="InterPro" id="IPR000014">
    <property type="entry name" value="PAS"/>
</dbReference>
<evidence type="ECO:0000256" key="4">
    <source>
        <dbReference type="ARBA" id="ARBA00022679"/>
    </source>
</evidence>
<dbReference type="InterPro" id="IPR004358">
    <property type="entry name" value="Sig_transdc_His_kin-like_C"/>
</dbReference>
<feature type="transmembrane region" description="Helical" evidence="8">
    <location>
        <begin position="81"/>
        <end position="104"/>
    </location>
</feature>
<evidence type="ECO:0000256" key="2">
    <source>
        <dbReference type="ARBA" id="ARBA00012438"/>
    </source>
</evidence>
<feature type="transmembrane region" description="Helical" evidence="8">
    <location>
        <begin position="59"/>
        <end position="75"/>
    </location>
</feature>
<dbReference type="NCBIfam" id="TIGR00229">
    <property type="entry name" value="sensory_box"/>
    <property type="match status" value="1"/>
</dbReference>
<evidence type="ECO:0000259" key="9">
    <source>
        <dbReference type="PROSITE" id="PS50109"/>
    </source>
</evidence>
<dbReference type="SMART" id="SM00388">
    <property type="entry name" value="HisKA"/>
    <property type="match status" value="1"/>
</dbReference>
<accession>A0ABQ1M1C9</accession>
<feature type="domain" description="PAC" evidence="11">
    <location>
        <begin position="193"/>
        <end position="243"/>
    </location>
</feature>
<gene>
    <name evidence="12" type="ORF">GCM10011386_26500</name>
</gene>
<dbReference type="CDD" id="cd00075">
    <property type="entry name" value="HATPase"/>
    <property type="match status" value="1"/>
</dbReference>
<evidence type="ECO:0000256" key="8">
    <source>
        <dbReference type="SAM" id="Phobius"/>
    </source>
</evidence>
<keyword evidence="5" id="KW-0418">Kinase</keyword>
<dbReference type="Proteomes" id="UP000597338">
    <property type="component" value="Unassembled WGS sequence"/>
</dbReference>
<evidence type="ECO:0000256" key="5">
    <source>
        <dbReference type="ARBA" id="ARBA00022777"/>
    </source>
</evidence>
<dbReference type="EMBL" id="BMIK01000009">
    <property type="protein sequence ID" value="GGC33075.1"/>
    <property type="molecule type" value="Genomic_DNA"/>
</dbReference>
<dbReference type="Pfam" id="PF00512">
    <property type="entry name" value="HisKA"/>
    <property type="match status" value="1"/>
</dbReference>
<organism evidence="12 13">
    <name type="scientific">Parapedobacter defluvii</name>
    <dbReference type="NCBI Taxonomy" id="2045106"/>
    <lineage>
        <taxon>Bacteria</taxon>
        <taxon>Pseudomonadati</taxon>
        <taxon>Bacteroidota</taxon>
        <taxon>Sphingobacteriia</taxon>
        <taxon>Sphingobacteriales</taxon>
        <taxon>Sphingobacteriaceae</taxon>
        <taxon>Parapedobacter</taxon>
    </lineage>
</organism>
<keyword evidence="8" id="KW-1133">Transmembrane helix</keyword>
<dbReference type="SUPFAM" id="SSF55785">
    <property type="entry name" value="PYP-like sensor domain (PAS domain)"/>
    <property type="match status" value="1"/>
</dbReference>
<keyword evidence="7" id="KW-0175">Coiled coil</keyword>
<dbReference type="Gene3D" id="3.30.565.10">
    <property type="entry name" value="Histidine kinase-like ATPase, C-terminal domain"/>
    <property type="match status" value="1"/>
</dbReference>
<reference evidence="13" key="1">
    <citation type="journal article" date="2019" name="Int. J. Syst. Evol. Microbiol.">
        <title>The Global Catalogue of Microorganisms (GCM) 10K type strain sequencing project: providing services to taxonomists for standard genome sequencing and annotation.</title>
        <authorList>
            <consortium name="The Broad Institute Genomics Platform"/>
            <consortium name="The Broad Institute Genome Sequencing Center for Infectious Disease"/>
            <person name="Wu L."/>
            <person name="Ma J."/>
        </authorList>
    </citation>
    <scope>NUCLEOTIDE SEQUENCE [LARGE SCALE GENOMIC DNA]</scope>
    <source>
        <strain evidence="13">CGMCC 1.15342</strain>
    </source>
</reference>
<dbReference type="PROSITE" id="PS50109">
    <property type="entry name" value="HIS_KIN"/>
    <property type="match status" value="1"/>
</dbReference>
<dbReference type="InterPro" id="IPR003594">
    <property type="entry name" value="HATPase_dom"/>
</dbReference>
<dbReference type="SMART" id="SM00091">
    <property type="entry name" value="PAS"/>
    <property type="match status" value="1"/>
</dbReference>
<evidence type="ECO:0000259" key="11">
    <source>
        <dbReference type="PROSITE" id="PS50113"/>
    </source>
</evidence>
<feature type="transmembrane region" description="Helical" evidence="8">
    <location>
        <begin position="35"/>
        <end position="52"/>
    </location>
</feature>
<feature type="domain" description="Histidine kinase" evidence="9">
    <location>
        <begin position="307"/>
        <end position="523"/>
    </location>
</feature>
<dbReference type="Gene3D" id="3.30.450.20">
    <property type="entry name" value="PAS domain"/>
    <property type="match status" value="1"/>
</dbReference>
<dbReference type="RefSeq" id="WP_188751470.1">
    <property type="nucleotide sequence ID" value="NZ_BMIK01000009.1"/>
</dbReference>
<dbReference type="CDD" id="cd00082">
    <property type="entry name" value="HisKA"/>
    <property type="match status" value="1"/>
</dbReference>
<comment type="caution">
    <text evidence="12">The sequence shown here is derived from an EMBL/GenBank/DDBJ whole genome shotgun (WGS) entry which is preliminary data.</text>
</comment>
<dbReference type="Gene3D" id="1.10.287.130">
    <property type="match status" value="1"/>
</dbReference>
<evidence type="ECO:0000313" key="13">
    <source>
        <dbReference type="Proteomes" id="UP000597338"/>
    </source>
</evidence>
<evidence type="ECO:0000256" key="1">
    <source>
        <dbReference type="ARBA" id="ARBA00000085"/>
    </source>
</evidence>
<keyword evidence="3" id="KW-0597">Phosphoprotein</keyword>
<protein>
    <recommendedName>
        <fullName evidence="2">histidine kinase</fullName>
        <ecNumber evidence="2">2.7.13.3</ecNumber>
    </recommendedName>
</protein>
<dbReference type="InterPro" id="IPR005467">
    <property type="entry name" value="His_kinase_dom"/>
</dbReference>
<dbReference type="PROSITE" id="PS50113">
    <property type="entry name" value="PAC"/>
    <property type="match status" value="1"/>
</dbReference>
<keyword evidence="8" id="KW-0812">Transmembrane</keyword>
<evidence type="ECO:0000256" key="6">
    <source>
        <dbReference type="ARBA" id="ARBA00023012"/>
    </source>
</evidence>
<proteinExistence type="predicted"/>
<comment type="catalytic activity">
    <reaction evidence="1">
        <text>ATP + protein L-histidine = ADP + protein N-phospho-L-histidine.</text>
        <dbReference type="EC" id="2.7.13.3"/>
    </reaction>
</comment>
<dbReference type="InterPro" id="IPR036890">
    <property type="entry name" value="HATPase_C_sf"/>
</dbReference>
<dbReference type="SUPFAM" id="SSF55874">
    <property type="entry name" value="ATPase domain of HSP90 chaperone/DNA topoisomerase II/histidine kinase"/>
    <property type="match status" value="1"/>
</dbReference>
<dbReference type="SUPFAM" id="SSF47384">
    <property type="entry name" value="Homodimeric domain of signal transducing histidine kinase"/>
    <property type="match status" value="1"/>
</dbReference>
<evidence type="ECO:0000256" key="7">
    <source>
        <dbReference type="SAM" id="Coils"/>
    </source>
</evidence>
<dbReference type="InterPro" id="IPR035965">
    <property type="entry name" value="PAS-like_dom_sf"/>
</dbReference>
<dbReference type="EC" id="2.7.13.3" evidence="2"/>
<dbReference type="Pfam" id="PF13426">
    <property type="entry name" value="PAS_9"/>
    <property type="match status" value="1"/>
</dbReference>
<dbReference type="PANTHER" id="PTHR43711:SF26">
    <property type="entry name" value="SENSOR HISTIDINE KINASE RCSC"/>
    <property type="match status" value="1"/>
</dbReference>
<dbReference type="Pfam" id="PF02518">
    <property type="entry name" value="HATPase_c"/>
    <property type="match status" value="1"/>
</dbReference>
<dbReference type="PRINTS" id="PR00344">
    <property type="entry name" value="BCTRLSENSOR"/>
</dbReference>
<feature type="coiled-coil region" evidence="7">
    <location>
        <begin position="228"/>
        <end position="286"/>
    </location>
</feature>
<dbReference type="InterPro" id="IPR036097">
    <property type="entry name" value="HisK_dim/P_sf"/>
</dbReference>
<keyword evidence="13" id="KW-1185">Reference proteome</keyword>
<evidence type="ECO:0000259" key="10">
    <source>
        <dbReference type="PROSITE" id="PS50112"/>
    </source>
</evidence>
<feature type="domain" description="PAS" evidence="10">
    <location>
        <begin position="116"/>
        <end position="162"/>
    </location>
</feature>
<dbReference type="CDD" id="cd00130">
    <property type="entry name" value="PAS"/>
    <property type="match status" value="1"/>
</dbReference>
<dbReference type="InterPro" id="IPR003661">
    <property type="entry name" value="HisK_dim/P_dom"/>
</dbReference>
<keyword evidence="4" id="KW-0808">Transferase</keyword>
<dbReference type="InterPro" id="IPR000700">
    <property type="entry name" value="PAS-assoc_C"/>
</dbReference>
<evidence type="ECO:0000256" key="3">
    <source>
        <dbReference type="ARBA" id="ARBA00022553"/>
    </source>
</evidence>
<feature type="transmembrane region" description="Helical" evidence="8">
    <location>
        <begin position="12"/>
        <end position="29"/>
    </location>
</feature>
<keyword evidence="6" id="KW-0902">Two-component regulatory system</keyword>
<dbReference type="SMART" id="SM00387">
    <property type="entry name" value="HATPase_c"/>
    <property type="match status" value="1"/>
</dbReference>
<evidence type="ECO:0000313" key="12">
    <source>
        <dbReference type="EMBL" id="GGC33075.1"/>
    </source>
</evidence>
<dbReference type="InterPro" id="IPR050736">
    <property type="entry name" value="Sensor_HK_Regulatory"/>
</dbReference>
<sequence length="529" mass="60217">MKLRVDSDFRLFLMGVLLITAVSLIVIWAPGNAMAWSTAYILFLLYFLWLGVRGKYYNVLAVITTASVVLTYFLSIERDNWGLATFSGSFIAICTVWTVVYFMYRQKRYIAEELKDKARLDAMFENATEGMLMVNQTGEIILSNTYAEQLFGYNRNEMIGSSIEKLIPTRFASQHAAHRNRYHAAPRNRPMGAGLELYALHKDGHEFPVEISLGYFEADRKTIVIAFVNDISERKKAAEQIRTEQERTKRLNEELELRVTERTRDLETALERLKTTNESLRTMEVNLLKALDKERELGELKSRFVTMASHEFRTPLSTILSSLFLLENYNTDEYEQEKTTHISRIKRAVNNMTSILNDFLSLSKMEEGKVEITYMGLNIRHSILEIVDEMDAVKKRGQLIQYVHEGGVEEIRMDEQFLRNILLNLVSNAIKFSGEDGRINITSCIAEGKLTLRVADNGVGIPEEEQKHLFNRFFRAKNVQNVSGTGLGLHIVKRYVDMMGGTITLTSSGQGGTVFTVEIPVVPVHAASG</sequence>
<dbReference type="PANTHER" id="PTHR43711">
    <property type="entry name" value="TWO-COMPONENT HISTIDINE KINASE"/>
    <property type="match status" value="1"/>
</dbReference>
<keyword evidence="8" id="KW-0472">Membrane</keyword>